<accession>A0A9W9ND48</accession>
<evidence type="ECO:0000313" key="1">
    <source>
        <dbReference type="EMBL" id="KAJ5217660.1"/>
    </source>
</evidence>
<organism evidence="1 2">
    <name type="scientific">Penicillium citrinum</name>
    <dbReference type="NCBI Taxonomy" id="5077"/>
    <lineage>
        <taxon>Eukaryota</taxon>
        <taxon>Fungi</taxon>
        <taxon>Dikarya</taxon>
        <taxon>Ascomycota</taxon>
        <taxon>Pezizomycotina</taxon>
        <taxon>Eurotiomycetes</taxon>
        <taxon>Eurotiomycetidae</taxon>
        <taxon>Eurotiales</taxon>
        <taxon>Aspergillaceae</taxon>
        <taxon>Penicillium</taxon>
    </lineage>
</organism>
<evidence type="ECO:0000313" key="2">
    <source>
        <dbReference type="Proteomes" id="UP001147733"/>
    </source>
</evidence>
<proteinExistence type="predicted"/>
<dbReference type="AlphaFoldDB" id="A0A9W9ND48"/>
<dbReference type="EMBL" id="JAPQKT010000010">
    <property type="protein sequence ID" value="KAJ5217660.1"/>
    <property type="molecule type" value="Genomic_DNA"/>
</dbReference>
<dbReference type="GeneID" id="81389357"/>
<comment type="caution">
    <text evidence="1">The sequence shown here is derived from an EMBL/GenBank/DDBJ whole genome shotgun (WGS) entry which is preliminary data.</text>
</comment>
<reference evidence="1" key="2">
    <citation type="journal article" date="2023" name="IMA Fungus">
        <title>Comparative genomic study of the Penicillium genus elucidates a diverse pangenome and 15 lateral gene transfer events.</title>
        <authorList>
            <person name="Petersen C."/>
            <person name="Sorensen T."/>
            <person name="Nielsen M.R."/>
            <person name="Sondergaard T.E."/>
            <person name="Sorensen J.L."/>
            <person name="Fitzpatrick D.A."/>
            <person name="Frisvad J.C."/>
            <person name="Nielsen K.L."/>
        </authorList>
    </citation>
    <scope>NUCLEOTIDE SEQUENCE</scope>
    <source>
        <strain evidence="1">IBT 23319</strain>
    </source>
</reference>
<protein>
    <submittedName>
        <fullName evidence="1">Uncharacterized protein</fullName>
    </submittedName>
</protein>
<sequence length="62" mass="7311">MIWLDEASTEGTESEEQNFYNWMFSCFSTVSRHWFVIYYGFTPNLKGVVFGKFLFPKEEAPA</sequence>
<name>A0A9W9ND48_PENCI</name>
<reference evidence="1" key="1">
    <citation type="submission" date="2022-11" db="EMBL/GenBank/DDBJ databases">
        <authorList>
            <person name="Petersen C."/>
        </authorList>
    </citation>
    <scope>NUCLEOTIDE SEQUENCE</scope>
    <source>
        <strain evidence="1">IBT 23319</strain>
    </source>
</reference>
<dbReference type="Proteomes" id="UP001147733">
    <property type="component" value="Unassembled WGS sequence"/>
</dbReference>
<keyword evidence="2" id="KW-1185">Reference proteome</keyword>
<dbReference type="RefSeq" id="XP_056495254.1">
    <property type="nucleotide sequence ID" value="XM_056650190.1"/>
</dbReference>
<gene>
    <name evidence="1" type="ORF">N7469_011285</name>
</gene>